<name>A0AAE5X6B4_9BRAD</name>
<dbReference type="AlphaFoldDB" id="A0AAE5X6B4"/>
<protein>
    <recommendedName>
        <fullName evidence="1">DUF6895 domain-containing protein</fullName>
    </recommendedName>
</protein>
<dbReference type="InterPro" id="IPR054190">
    <property type="entry name" value="DUF6895"/>
</dbReference>
<evidence type="ECO:0000313" key="3">
    <source>
        <dbReference type="Proteomes" id="UP000288972"/>
    </source>
</evidence>
<organism evidence="2 3">
    <name type="scientific">Bradyrhizobium guangzhouense</name>
    <dbReference type="NCBI Taxonomy" id="1325095"/>
    <lineage>
        <taxon>Bacteria</taxon>
        <taxon>Pseudomonadati</taxon>
        <taxon>Pseudomonadota</taxon>
        <taxon>Alphaproteobacteria</taxon>
        <taxon>Hyphomicrobiales</taxon>
        <taxon>Nitrobacteraceae</taxon>
        <taxon>Bradyrhizobium</taxon>
    </lineage>
</organism>
<evidence type="ECO:0000313" key="2">
    <source>
        <dbReference type="EMBL" id="QAU49516.1"/>
    </source>
</evidence>
<dbReference type="Pfam" id="PF21836">
    <property type="entry name" value="DUF6895"/>
    <property type="match status" value="1"/>
</dbReference>
<evidence type="ECO:0000259" key="1">
    <source>
        <dbReference type="Pfam" id="PF21836"/>
    </source>
</evidence>
<gene>
    <name evidence="2" type="ORF">XH91_31925</name>
</gene>
<proteinExistence type="predicted"/>
<accession>A0AAE5X6B4</accession>
<dbReference type="EMBL" id="CP030053">
    <property type="protein sequence ID" value="QAU49516.1"/>
    <property type="molecule type" value="Genomic_DNA"/>
</dbReference>
<reference evidence="2 3" key="1">
    <citation type="submission" date="2018-06" db="EMBL/GenBank/DDBJ databases">
        <title>Comparative genomics of rhizobia nodulating Arachis hypogaea in China.</title>
        <authorList>
            <person name="Li Y."/>
        </authorList>
    </citation>
    <scope>NUCLEOTIDE SEQUENCE [LARGE SCALE GENOMIC DNA]</scope>
    <source>
        <strain evidence="2 3">CCBAU 51670</strain>
    </source>
</reference>
<dbReference type="Proteomes" id="UP000288972">
    <property type="component" value="Chromosome"/>
</dbReference>
<feature type="domain" description="DUF6895" evidence="1">
    <location>
        <begin position="2"/>
        <end position="281"/>
    </location>
</feature>
<sequence>MLGWIIARKDLFRLAISDDASRVRLVKPLGELTILAGTAKMLSKQTIIPNALSDQLLQFCWDELNGGDLLAELIRRYPSCLIFVSVYAVLFSNGFFCERLHAAILEKTSVRGYCEIELPAWQQLDVGVALDELGITSPWNVTELYERTWLGQRLEPWSAWPGAAYSVTHTVFSVTRMGRATDKLPEASQEYLRLWMPVWQVFYAQLQQFDLLSELVATAHCAGFQCDDVDFFEILKSHQCKDGHIPSPEGATRSVCIGETAPERIYFLEQYHTSIVALLAMLFELEHGAERPDK</sequence>
<dbReference type="KEGG" id="bgz:XH91_31925"/>